<feature type="domain" description="Glycosyltransferase 61 catalytic" evidence="9">
    <location>
        <begin position="385"/>
        <end position="521"/>
    </location>
</feature>
<dbReference type="OrthoDB" id="529273at2759"/>
<dbReference type="GO" id="GO:0097363">
    <property type="term" value="F:protein O-acetylglucosaminyltransferase activity"/>
    <property type="evidence" value="ECO:0007669"/>
    <property type="project" value="TreeGrafter"/>
</dbReference>
<dbReference type="PANTHER" id="PTHR20961">
    <property type="entry name" value="GLYCOSYLTRANSFERASE"/>
    <property type="match status" value="1"/>
</dbReference>
<evidence type="ECO:0000313" key="10">
    <source>
        <dbReference type="EMBL" id="PFH50203.1"/>
    </source>
</evidence>
<organism evidence="10 11">
    <name type="scientific">Amanita thiersii Skay4041</name>
    <dbReference type="NCBI Taxonomy" id="703135"/>
    <lineage>
        <taxon>Eukaryota</taxon>
        <taxon>Fungi</taxon>
        <taxon>Dikarya</taxon>
        <taxon>Basidiomycota</taxon>
        <taxon>Agaricomycotina</taxon>
        <taxon>Agaricomycetes</taxon>
        <taxon>Agaricomycetidae</taxon>
        <taxon>Agaricales</taxon>
        <taxon>Pluteineae</taxon>
        <taxon>Amanitaceae</taxon>
        <taxon>Amanita</taxon>
    </lineage>
</organism>
<dbReference type="GO" id="GO:0005783">
    <property type="term" value="C:endoplasmic reticulum"/>
    <property type="evidence" value="ECO:0007669"/>
    <property type="project" value="TreeGrafter"/>
</dbReference>
<evidence type="ECO:0000256" key="8">
    <source>
        <dbReference type="SAM" id="MobiDB-lite"/>
    </source>
</evidence>
<sequence>MHLWSSLLTSQSSSDHGHSIVINTAAISKEEHPPAAVVKVDVDLDPLPPPLDEVAAYHIEHPLVTTVTTTVFTTSPTDASVLPSDASSSSSSSSSSTSNSDEFVFNSPLSSLLHTSIVAHVPGWTVFRNVYMANGTLYIVSPTSSRDDFPQIRMMTSTGLEAENTPENIALREPTSENMDFLTPEQAQSRWGSTDQTDPYRIWSVEGNTILFNDPPQFLKHYYHFVAELFFGTWAFWHGAWSTSSLARSTSLNDPQTQHPPPIHRAIFSHADEWRDRPGFNAYFLRAAFPSMTIETQSDWVDRIRSTTPRPNQQERAWHFPVLLLTDRSAAHRGVVCGSQTQRTAAEAWEYMVDENKLLGAHAGRWWDSVREAVWKFAGVRGEDAVSWSRRGGEFGGDAVLGSESRGDEEVLVEGVGNGLDVRMGYGQKYLPLPTKIVITYISRQGAPRRKLVQEDHVGLVLALNELVERRREMGEEWELHVVEAEKLSKDEQIGFAANSTIMLGVHGNGLTHLVFMPPTRVSTVIEIFYPGGFAHDYQWTSTALGMKHVAVWNERYRTMPDKPEVAYPHGFQENWIPVYGPTVARIVEDRVDGKL</sequence>
<keyword evidence="6" id="KW-0472">Membrane</keyword>
<gene>
    <name evidence="10" type="ORF">AMATHDRAFT_61541</name>
</gene>
<keyword evidence="7" id="KW-0325">Glycoprotein</keyword>
<evidence type="ECO:0000313" key="11">
    <source>
        <dbReference type="Proteomes" id="UP000242287"/>
    </source>
</evidence>
<feature type="region of interest" description="Disordered" evidence="8">
    <location>
        <begin position="79"/>
        <end position="100"/>
    </location>
</feature>
<dbReference type="STRING" id="703135.A0A2A9NR98"/>
<evidence type="ECO:0000256" key="5">
    <source>
        <dbReference type="ARBA" id="ARBA00022989"/>
    </source>
</evidence>
<evidence type="ECO:0000256" key="2">
    <source>
        <dbReference type="ARBA" id="ARBA00022676"/>
    </source>
</evidence>
<dbReference type="GO" id="GO:0016020">
    <property type="term" value="C:membrane"/>
    <property type="evidence" value="ECO:0007669"/>
    <property type="project" value="UniProtKB-SubCell"/>
</dbReference>
<dbReference type="EMBL" id="KZ302009">
    <property type="protein sequence ID" value="PFH50203.1"/>
    <property type="molecule type" value="Genomic_DNA"/>
</dbReference>
<keyword evidence="3" id="KW-0808">Transferase</keyword>
<dbReference type="AlphaFoldDB" id="A0A2A9NR98"/>
<protein>
    <recommendedName>
        <fullName evidence="9">Glycosyltransferase 61 catalytic domain-containing protein</fullName>
    </recommendedName>
</protein>
<keyword evidence="5" id="KW-1133">Transmembrane helix</keyword>
<evidence type="ECO:0000259" key="9">
    <source>
        <dbReference type="Pfam" id="PF04577"/>
    </source>
</evidence>
<name>A0A2A9NR98_9AGAR</name>
<evidence type="ECO:0000256" key="3">
    <source>
        <dbReference type="ARBA" id="ARBA00022679"/>
    </source>
</evidence>
<reference evidence="10 11" key="1">
    <citation type="submission" date="2014-02" db="EMBL/GenBank/DDBJ databases">
        <title>Transposable element dynamics among asymbiotic and ectomycorrhizal Amanita fungi.</title>
        <authorList>
            <consortium name="DOE Joint Genome Institute"/>
            <person name="Hess J."/>
            <person name="Skrede I."/>
            <person name="Wolfe B."/>
            <person name="LaButti K."/>
            <person name="Ohm R.A."/>
            <person name="Grigoriev I.V."/>
            <person name="Pringle A."/>
        </authorList>
    </citation>
    <scope>NUCLEOTIDE SEQUENCE [LARGE SCALE GENOMIC DNA]</scope>
    <source>
        <strain evidence="10 11">SKay4041</strain>
    </source>
</reference>
<evidence type="ECO:0000256" key="1">
    <source>
        <dbReference type="ARBA" id="ARBA00004167"/>
    </source>
</evidence>
<dbReference type="InterPro" id="IPR007657">
    <property type="entry name" value="Glycosyltransferase_61"/>
</dbReference>
<proteinExistence type="predicted"/>
<keyword evidence="4" id="KW-0812">Transmembrane</keyword>
<dbReference type="Pfam" id="PF04577">
    <property type="entry name" value="Glyco_transf_61"/>
    <property type="match status" value="1"/>
</dbReference>
<dbReference type="InterPro" id="IPR049625">
    <property type="entry name" value="Glyco_transf_61_cat"/>
</dbReference>
<keyword evidence="11" id="KW-1185">Reference proteome</keyword>
<dbReference type="GO" id="GO:0035269">
    <property type="term" value="P:protein O-linked glycosylation via mannose"/>
    <property type="evidence" value="ECO:0007669"/>
    <property type="project" value="TreeGrafter"/>
</dbReference>
<evidence type="ECO:0000256" key="6">
    <source>
        <dbReference type="ARBA" id="ARBA00023136"/>
    </source>
</evidence>
<accession>A0A2A9NR98</accession>
<evidence type="ECO:0000256" key="7">
    <source>
        <dbReference type="ARBA" id="ARBA00023180"/>
    </source>
</evidence>
<evidence type="ECO:0000256" key="4">
    <source>
        <dbReference type="ARBA" id="ARBA00022692"/>
    </source>
</evidence>
<keyword evidence="2" id="KW-0328">Glycosyltransferase</keyword>
<dbReference type="PANTHER" id="PTHR20961:SF38">
    <property type="entry name" value="PROTEIN O-LINKED-MANNOSE BETA-1,4-N-ACETYLGLUCOSAMINYLTRANSFERASE 2"/>
    <property type="match status" value="1"/>
</dbReference>
<comment type="subcellular location">
    <subcellularLocation>
        <location evidence="1">Membrane</location>
        <topology evidence="1">Single-pass membrane protein</topology>
    </subcellularLocation>
</comment>
<dbReference type="Proteomes" id="UP000242287">
    <property type="component" value="Unassembled WGS sequence"/>
</dbReference>